<feature type="compositionally biased region" description="Polar residues" evidence="1">
    <location>
        <begin position="64"/>
        <end position="112"/>
    </location>
</feature>
<organism evidence="2 3">
    <name type="scientific">Parnassius apollo</name>
    <name type="common">Apollo butterfly</name>
    <name type="synonym">Papilio apollo</name>
    <dbReference type="NCBI Taxonomy" id="110799"/>
    <lineage>
        <taxon>Eukaryota</taxon>
        <taxon>Metazoa</taxon>
        <taxon>Ecdysozoa</taxon>
        <taxon>Arthropoda</taxon>
        <taxon>Hexapoda</taxon>
        <taxon>Insecta</taxon>
        <taxon>Pterygota</taxon>
        <taxon>Neoptera</taxon>
        <taxon>Endopterygota</taxon>
        <taxon>Lepidoptera</taxon>
        <taxon>Glossata</taxon>
        <taxon>Ditrysia</taxon>
        <taxon>Papilionoidea</taxon>
        <taxon>Papilionidae</taxon>
        <taxon>Parnassiinae</taxon>
        <taxon>Parnassini</taxon>
        <taxon>Parnassius</taxon>
        <taxon>Parnassius</taxon>
    </lineage>
</organism>
<protein>
    <submittedName>
        <fullName evidence="2">(apollo) hypothetical protein</fullName>
    </submittedName>
</protein>
<evidence type="ECO:0000256" key="1">
    <source>
        <dbReference type="SAM" id="MobiDB-lite"/>
    </source>
</evidence>
<gene>
    <name evidence="2" type="ORF">PAPOLLO_LOCUS1918</name>
</gene>
<feature type="region of interest" description="Disordered" evidence="1">
    <location>
        <begin position="52"/>
        <end position="113"/>
    </location>
</feature>
<dbReference type="EMBL" id="CAJQZP010000141">
    <property type="protein sequence ID" value="CAG4940038.1"/>
    <property type="molecule type" value="Genomic_DNA"/>
</dbReference>
<evidence type="ECO:0000313" key="3">
    <source>
        <dbReference type="Proteomes" id="UP000691718"/>
    </source>
</evidence>
<comment type="caution">
    <text evidence="2">The sequence shown here is derived from an EMBL/GenBank/DDBJ whole genome shotgun (WGS) entry which is preliminary data.</text>
</comment>
<name>A0A8S3W415_PARAO</name>
<dbReference type="OrthoDB" id="6115549at2759"/>
<dbReference type="AlphaFoldDB" id="A0A8S3W415"/>
<keyword evidence="3" id="KW-1185">Reference proteome</keyword>
<proteinExistence type="predicted"/>
<reference evidence="2" key="1">
    <citation type="submission" date="2021-04" db="EMBL/GenBank/DDBJ databases">
        <authorList>
            <person name="Tunstrom K."/>
        </authorList>
    </citation>
    <scope>NUCLEOTIDE SEQUENCE</scope>
</reference>
<accession>A0A8S3W415</accession>
<sequence>MTTEIQLNDGQTSTNREVFQDRSNVTSAQTSDTVAAQTADNAATFSREVVDDSLPECSHWSPRLVNQESAPYQTKDQPETSQAEQNESDQQTHSFKPTENSVCQEPETSQPANVCPHAITTTVAFLTSPKQLLPLSLTKKSSRVTKKRRKTAIITVVSLQIRIKVISQKKR</sequence>
<dbReference type="Proteomes" id="UP000691718">
    <property type="component" value="Unassembled WGS sequence"/>
</dbReference>
<feature type="region of interest" description="Disordered" evidence="1">
    <location>
        <begin position="1"/>
        <end position="40"/>
    </location>
</feature>
<evidence type="ECO:0000313" key="2">
    <source>
        <dbReference type="EMBL" id="CAG4940038.1"/>
    </source>
</evidence>